<feature type="repeat" description="WD" evidence="1">
    <location>
        <begin position="153"/>
        <end position="195"/>
    </location>
</feature>
<name>A0AA35TRI6_GEOBA</name>
<protein>
    <submittedName>
        <fullName evidence="3">F-box/WD repeat-containing protein 9</fullName>
    </submittedName>
</protein>
<feature type="domain" description="F-box" evidence="2">
    <location>
        <begin position="1"/>
        <end position="48"/>
    </location>
</feature>
<dbReference type="AlphaFoldDB" id="A0AA35TRI6"/>
<gene>
    <name evidence="3" type="ORF">GBAR_LOCUS28671</name>
</gene>
<dbReference type="SUPFAM" id="SSF81383">
    <property type="entry name" value="F-box domain"/>
    <property type="match status" value="1"/>
</dbReference>
<dbReference type="InterPro" id="IPR036047">
    <property type="entry name" value="F-box-like_dom_sf"/>
</dbReference>
<evidence type="ECO:0000259" key="2">
    <source>
        <dbReference type="PROSITE" id="PS50181"/>
    </source>
</evidence>
<proteinExistence type="predicted"/>
<dbReference type="PROSITE" id="PS50181">
    <property type="entry name" value="FBOX"/>
    <property type="match status" value="1"/>
</dbReference>
<evidence type="ECO:0000313" key="4">
    <source>
        <dbReference type="Proteomes" id="UP001174909"/>
    </source>
</evidence>
<evidence type="ECO:0000256" key="1">
    <source>
        <dbReference type="PROSITE-ProRule" id="PRU00221"/>
    </source>
</evidence>
<dbReference type="InterPro" id="IPR001680">
    <property type="entry name" value="WD40_rpt"/>
</dbReference>
<dbReference type="PANTHER" id="PTHR19855">
    <property type="entry name" value="WD40 REPEAT PROTEIN 12, 37"/>
    <property type="match status" value="1"/>
</dbReference>
<sequence length="278" mass="31135">MLHLFDLPPELLEKILFYLPPTQLIVRVSATCRRLRTLLRSDSFWKRQYAALVCATPPSLSTSRGEQEASVWQRGCVEAQFSRHLGRNTVTTTTLRGPTGGVDCVHLMFPEAHGSVGLVAAGCRDSSIYLWRRRGHGAERGSRSMRGNIVYRMEGHVGWVWCLGSHRHRPELLCSGGWDSTIHVWDAVVAKMVASISKQHRAAILSLALPEPNTLVSTTYDKRVKEFDLRMPPSLVAEHMSTEHQFWPSPVPTATSTPEERTGVCVSGTEDLTKYCRL</sequence>
<accession>A0AA35TRI6</accession>
<dbReference type="Gene3D" id="1.20.1280.50">
    <property type="match status" value="1"/>
</dbReference>
<dbReference type="SUPFAM" id="SSF50978">
    <property type="entry name" value="WD40 repeat-like"/>
    <property type="match status" value="1"/>
</dbReference>
<dbReference type="Pfam" id="PF12937">
    <property type="entry name" value="F-box-like"/>
    <property type="match status" value="1"/>
</dbReference>
<dbReference type="SMART" id="SM00320">
    <property type="entry name" value="WD40"/>
    <property type="match status" value="3"/>
</dbReference>
<dbReference type="PROSITE" id="PS50082">
    <property type="entry name" value="WD_REPEATS_2"/>
    <property type="match status" value="1"/>
</dbReference>
<dbReference type="SMART" id="SM00256">
    <property type="entry name" value="FBOX"/>
    <property type="match status" value="1"/>
</dbReference>
<organism evidence="3 4">
    <name type="scientific">Geodia barretti</name>
    <name type="common">Barrett's horny sponge</name>
    <dbReference type="NCBI Taxonomy" id="519541"/>
    <lineage>
        <taxon>Eukaryota</taxon>
        <taxon>Metazoa</taxon>
        <taxon>Porifera</taxon>
        <taxon>Demospongiae</taxon>
        <taxon>Heteroscleromorpha</taxon>
        <taxon>Tetractinellida</taxon>
        <taxon>Astrophorina</taxon>
        <taxon>Geodiidae</taxon>
        <taxon>Geodia</taxon>
    </lineage>
</organism>
<dbReference type="Proteomes" id="UP001174909">
    <property type="component" value="Unassembled WGS sequence"/>
</dbReference>
<evidence type="ECO:0000313" key="3">
    <source>
        <dbReference type="EMBL" id="CAI8052426.1"/>
    </source>
</evidence>
<keyword evidence="4" id="KW-1185">Reference proteome</keyword>
<dbReference type="InterPro" id="IPR036322">
    <property type="entry name" value="WD40_repeat_dom_sf"/>
</dbReference>
<reference evidence="3" key="1">
    <citation type="submission" date="2023-03" db="EMBL/GenBank/DDBJ databases">
        <authorList>
            <person name="Steffen K."/>
            <person name="Cardenas P."/>
        </authorList>
    </citation>
    <scope>NUCLEOTIDE SEQUENCE</scope>
</reference>
<dbReference type="InterPro" id="IPR015943">
    <property type="entry name" value="WD40/YVTN_repeat-like_dom_sf"/>
</dbReference>
<comment type="caution">
    <text evidence="3">The sequence shown here is derived from an EMBL/GenBank/DDBJ whole genome shotgun (WGS) entry which is preliminary data.</text>
</comment>
<dbReference type="Gene3D" id="2.130.10.10">
    <property type="entry name" value="YVTN repeat-like/Quinoprotein amine dehydrogenase"/>
    <property type="match status" value="1"/>
</dbReference>
<dbReference type="PANTHER" id="PTHR19855:SF34">
    <property type="entry name" value="F-BOX_WD REPEAT-CONTAINING PROTEIN 9"/>
    <property type="match status" value="1"/>
</dbReference>
<dbReference type="InterPro" id="IPR001810">
    <property type="entry name" value="F-box_dom"/>
</dbReference>
<keyword evidence="1" id="KW-0853">WD repeat</keyword>
<dbReference type="Pfam" id="PF00400">
    <property type="entry name" value="WD40"/>
    <property type="match status" value="2"/>
</dbReference>
<dbReference type="EMBL" id="CASHTH010004013">
    <property type="protein sequence ID" value="CAI8052426.1"/>
    <property type="molecule type" value="Genomic_DNA"/>
</dbReference>